<keyword evidence="1" id="KW-0812">Transmembrane</keyword>
<reference evidence="2 3" key="1">
    <citation type="submission" date="2019-06" db="EMBL/GenBank/DDBJ databases">
        <title>Sequencing the genomes of 1000 actinobacteria strains.</title>
        <authorList>
            <person name="Klenk H.-P."/>
        </authorList>
    </citation>
    <scope>NUCLEOTIDE SEQUENCE [LARGE SCALE GENOMIC DNA]</scope>
    <source>
        <strain evidence="2 3">DSM 43866</strain>
    </source>
</reference>
<keyword evidence="3" id="KW-1185">Reference proteome</keyword>
<comment type="caution">
    <text evidence="2">The sequence shown here is derived from an EMBL/GenBank/DDBJ whole genome shotgun (WGS) entry which is preliminary data.</text>
</comment>
<evidence type="ECO:0000256" key="1">
    <source>
        <dbReference type="SAM" id="Phobius"/>
    </source>
</evidence>
<evidence type="ECO:0000313" key="2">
    <source>
        <dbReference type="EMBL" id="TWG12845.1"/>
    </source>
</evidence>
<dbReference type="RefSeq" id="WP_122978634.1">
    <property type="nucleotide sequence ID" value="NZ_BOMX01000088.1"/>
</dbReference>
<gene>
    <name evidence="2" type="ORF">FHX34_105713</name>
</gene>
<sequence length="76" mass="7868">MVATLSDRAASIVFVLVVLGVSLGAVDVAGGLLLALSPLLVVLVMLLVVTREGYRRDGWGRLGMVGSGCAAGRWRS</sequence>
<accession>A0A561VMK5</accession>
<keyword evidence="1" id="KW-1133">Transmembrane helix</keyword>
<feature type="transmembrane region" description="Helical" evidence="1">
    <location>
        <begin position="34"/>
        <end position="54"/>
    </location>
</feature>
<name>A0A561VMK5_ACTTI</name>
<proteinExistence type="predicted"/>
<dbReference type="EMBL" id="VIWY01000005">
    <property type="protein sequence ID" value="TWG12845.1"/>
    <property type="molecule type" value="Genomic_DNA"/>
</dbReference>
<organism evidence="2 3">
    <name type="scientific">Actinoplanes teichomyceticus</name>
    <dbReference type="NCBI Taxonomy" id="1867"/>
    <lineage>
        <taxon>Bacteria</taxon>
        <taxon>Bacillati</taxon>
        <taxon>Actinomycetota</taxon>
        <taxon>Actinomycetes</taxon>
        <taxon>Micromonosporales</taxon>
        <taxon>Micromonosporaceae</taxon>
        <taxon>Actinoplanes</taxon>
    </lineage>
</organism>
<dbReference type="AlphaFoldDB" id="A0A561VMK5"/>
<keyword evidence="1" id="KW-0472">Membrane</keyword>
<evidence type="ECO:0000313" key="3">
    <source>
        <dbReference type="Proteomes" id="UP000320239"/>
    </source>
</evidence>
<dbReference type="Proteomes" id="UP000320239">
    <property type="component" value="Unassembled WGS sequence"/>
</dbReference>
<protein>
    <submittedName>
        <fullName evidence="2">Uncharacterized protein</fullName>
    </submittedName>
</protein>